<dbReference type="OrthoDB" id="1273722at2"/>
<dbReference type="Pfam" id="PF14028">
    <property type="entry name" value="Lant_dehydr_C"/>
    <property type="match status" value="1"/>
</dbReference>
<feature type="domain" description="Thiopeptide-type bacteriocin biosynthesis" evidence="1">
    <location>
        <begin position="8"/>
        <end position="328"/>
    </location>
</feature>
<reference evidence="2 3" key="1">
    <citation type="submission" date="2019-08" db="EMBL/GenBank/DDBJ databases">
        <title>Genome of Luteibaculum oceani JCM 18817.</title>
        <authorList>
            <person name="Bowman J.P."/>
        </authorList>
    </citation>
    <scope>NUCLEOTIDE SEQUENCE [LARGE SCALE GENOMIC DNA]</scope>
    <source>
        <strain evidence="2 3">JCM 18817</strain>
    </source>
</reference>
<accession>A0A5C6VJT0</accession>
<proteinExistence type="predicted"/>
<evidence type="ECO:0000313" key="3">
    <source>
        <dbReference type="Proteomes" id="UP000321168"/>
    </source>
</evidence>
<evidence type="ECO:0000259" key="1">
    <source>
        <dbReference type="Pfam" id="PF14028"/>
    </source>
</evidence>
<name>A0A5C6VJT0_9FLAO</name>
<dbReference type="Proteomes" id="UP000321168">
    <property type="component" value="Unassembled WGS sequence"/>
</dbReference>
<evidence type="ECO:0000313" key="2">
    <source>
        <dbReference type="EMBL" id="TXC85240.1"/>
    </source>
</evidence>
<organism evidence="2 3">
    <name type="scientific">Luteibaculum oceani</name>
    <dbReference type="NCBI Taxonomy" id="1294296"/>
    <lineage>
        <taxon>Bacteria</taxon>
        <taxon>Pseudomonadati</taxon>
        <taxon>Bacteroidota</taxon>
        <taxon>Flavobacteriia</taxon>
        <taxon>Flavobacteriales</taxon>
        <taxon>Luteibaculaceae</taxon>
        <taxon>Luteibaculum</taxon>
    </lineage>
</organism>
<protein>
    <recommendedName>
        <fullName evidence="1">Thiopeptide-type bacteriocin biosynthesis domain-containing protein</fullName>
    </recommendedName>
</protein>
<sequence length="332" mass="39310">MSKDNAKWRAAHLYYGEPWETMMREFLFPWIKNHIEEGVEPYFFIRYWERGPHVRFRFKVSDNRFSGLSKKLENDFYSYCTQNPSDFSFYGMKPEDLAKISADWYPNNSLQWIAYEPETARYGGPATLPICEDQFMNCSRTCLSIIEEDIDWSYTDSLTSSIQQHVLFLRAVGFDKERAQLFLHFVFLSWYPRASENWNALSTDEQKKERDRIVKAFDDQFALQKDQLIPFINTLWNASEEEFEDILEPYMIQWYTLSRETKEKLQTAQKNGELQDPGWIRTVKGIQVDTEEAALWALYSSFVHMTNNRIGVQNKDEAYLAHLISKTLDQIG</sequence>
<comment type="caution">
    <text evidence="2">The sequence shown here is derived from an EMBL/GenBank/DDBJ whole genome shotgun (WGS) entry which is preliminary data.</text>
</comment>
<dbReference type="EMBL" id="VORB01000001">
    <property type="protein sequence ID" value="TXC85240.1"/>
    <property type="molecule type" value="Genomic_DNA"/>
</dbReference>
<dbReference type="InterPro" id="IPR023809">
    <property type="entry name" value="Thiopep_bacteriocin_synth_dom"/>
</dbReference>
<keyword evidence="3" id="KW-1185">Reference proteome</keyword>
<dbReference type="NCBIfam" id="TIGR03891">
    <property type="entry name" value="thiopep_ocin"/>
    <property type="match status" value="1"/>
</dbReference>
<gene>
    <name evidence="2" type="ORF">FRX97_01045</name>
</gene>
<dbReference type="RefSeq" id="WP_147012481.1">
    <property type="nucleotide sequence ID" value="NZ_VORB01000001.1"/>
</dbReference>
<dbReference type="AlphaFoldDB" id="A0A5C6VJT0"/>